<protein>
    <submittedName>
        <fullName evidence="2">Uncharacterized protein</fullName>
    </submittedName>
</protein>
<dbReference type="AlphaFoldDB" id="A0A9Q1MN08"/>
<gene>
    <name evidence="2" type="ORF">K7X08_032123</name>
</gene>
<comment type="caution">
    <text evidence="2">The sequence shown here is derived from an EMBL/GenBank/DDBJ whole genome shotgun (WGS) entry which is preliminary data.</text>
</comment>
<evidence type="ECO:0000256" key="1">
    <source>
        <dbReference type="SAM" id="MobiDB-lite"/>
    </source>
</evidence>
<keyword evidence="3" id="KW-1185">Reference proteome</keyword>
<name>A0A9Q1MN08_9SOLA</name>
<sequence>MASQSVRVRESESESGGITDFDLQWDDNDTDYFDLSILASSSPETTTNAKNPVRKSGIIIDPIENVNQTDELQFFSLASTDITAGYLTRAKLHCALKYGTTDETTRHPTLALVQEQQLTNNLDSSVGSSPCSKVDNGASCLAVDLVQEMNTEIEQD</sequence>
<evidence type="ECO:0000313" key="3">
    <source>
        <dbReference type="Proteomes" id="UP001152561"/>
    </source>
</evidence>
<accession>A0A9Q1MN08</accession>
<feature type="region of interest" description="Disordered" evidence="1">
    <location>
        <begin position="1"/>
        <end position="21"/>
    </location>
</feature>
<proteinExistence type="predicted"/>
<dbReference type="EMBL" id="JAJAGQ010000005">
    <property type="protein sequence ID" value="KAJ8563671.1"/>
    <property type="molecule type" value="Genomic_DNA"/>
</dbReference>
<organism evidence="2 3">
    <name type="scientific">Anisodus acutangulus</name>
    <dbReference type="NCBI Taxonomy" id="402998"/>
    <lineage>
        <taxon>Eukaryota</taxon>
        <taxon>Viridiplantae</taxon>
        <taxon>Streptophyta</taxon>
        <taxon>Embryophyta</taxon>
        <taxon>Tracheophyta</taxon>
        <taxon>Spermatophyta</taxon>
        <taxon>Magnoliopsida</taxon>
        <taxon>eudicotyledons</taxon>
        <taxon>Gunneridae</taxon>
        <taxon>Pentapetalae</taxon>
        <taxon>asterids</taxon>
        <taxon>lamiids</taxon>
        <taxon>Solanales</taxon>
        <taxon>Solanaceae</taxon>
        <taxon>Solanoideae</taxon>
        <taxon>Hyoscyameae</taxon>
        <taxon>Anisodus</taxon>
    </lineage>
</organism>
<dbReference type="Proteomes" id="UP001152561">
    <property type="component" value="Unassembled WGS sequence"/>
</dbReference>
<evidence type="ECO:0000313" key="2">
    <source>
        <dbReference type="EMBL" id="KAJ8563671.1"/>
    </source>
</evidence>
<dbReference type="OrthoDB" id="10451216at2759"/>
<reference evidence="3" key="1">
    <citation type="journal article" date="2023" name="Proc. Natl. Acad. Sci. U.S.A.">
        <title>Genomic and structural basis for evolution of tropane alkaloid biosynthesis.</title>
        <authorList>
            <person name="Wanga Y.-J."/>
            <person name="Taina T."/>
            <person name="Yua J.-Y."/>
            <person name="Lia J."/>
            <person name="Xua B."/>
            <person name="Chenc J."/>
            <person name="D'Auriad J.C."/>
            <person name="Huanga J.-P."/>
            <person name="Huanga S.-X."/>
        </authorList>
    </citation>
    <scope>NUCLEOTIDE SEQUENCE [LARGE SCALE GENOMIC DNA]</scope>
    <source>
        <strain evidence="3">cv. KIB-2019</strain>
    </source>
</reference>